<dbReference type="KEGG" id="glz:GLAREA_11242"/>
<feature type="compositionally biased region" description="Polar residues" evidence="3">
    <location>
        <begin position="937"/>
        <end position="949"/>
    </location>
</feature>
<dbReference type="Pfam" id="PF24681">
    <property type="entry name" value="Kelch_KLHDC2_KLHL20_DRC7"/>
    <property type="match status" value="1"/>
</dbReference>
<feature type="compositionally biased region" description="Polar residues" evidence="3">
    <location>
        <begin position="777"/>
        <end position="788"/>
    </location>
</feature>
<dbReference type="InterPro" id="IPR015915">
    <property type="entry name" value="Kelch-typ_b-propeller"/>
</dbReference>
<feature type="compositionally biased region" description="Low complexity" evidence="3">
    <location>
        <begin position="758"/>
        <end position="776"/>
    </location>
</feature>
<dbReference type="OMA" id="CPMLIYS"/>
<feature type="compositionally biased region" description="Low complexity" evidence="3">
    <location>
        <begin position="204"/>
        <end position="222"/>
    </location>
</feature>
<organism evidence="4 5">
    <name type="scientific">Glarea lozoyensis (strain ATCC 20868 / MF5171)</name>
    <dbReference type="NCBI Taxonomy" id="1116229"/>
    <lineage>
        <taxon>Eukaryota</taxon>
        <taxon>Fungi</taxon>
        <taxon>Dikarya</taxon>
        <taxon>Ascomycota</taxon>
        <taxon>Pezizomycotina</taxon>
        <taxon>Leotiomycetes</taxon>
        <taxon>Helotiales</taxon>
        <taxon>Helotiaceae</taxon>
        <taxon>Glarea</taxon>
    </lineage>
</organism>
<feature type="compositionally biased region" description="Basic and acidic residues" evidence="3">
    <location>
        <begin position="179"/>
        <end position="188"/>
    </location>
</feature>
<feature type="region of interest" description="Disordered" evidence="3">
    <location>
        <begin position="1"/>
        <end position="224"/>
    </location>
</feature>
<dbReference type="EMBL" id="KE145354">
    <property type="protein sequence ID" value="EPE35543.1"/>
    <property type="molecule type" value="Genomic_DNA"/>
</dbReference>
<gene>
    <name evidence="4" type="ORF">GLAREA_11242</name>
</gene>
<dbReference type="Gene3D" id="3.30.710.10">
    <property type="entry name" value="Potassium Channel Kv1.1, Chain A"/>
    <property type="match status" value="1"/>
</dbReference>
<evidence type="ECO:0000313" key="4">
    <source>
        <dbReference type="EMBL" id="EPE35543.1"/>
    </source>
</evidence>
<reference evidence="4 5" key="1">
    <citation type="journal article" date="2013" name="BMC Genomics">
        <title>Genomics-driven discovery of the pneumocandin biosynthetic gene cluster in the fungus Glarea lozoyensis.</title>
        <authorList>
            <person name="Chen L."/>
            <person name="Yue Q."/>
            <person name="Zhang X."/>
            <person name="Xiang M."/>
            <person name="Wang C."/>
            <person name="Li S."/>
            <person name="Che Y."/>
            <person name="Ortiz-Lopez F.J."/>
            <person name="Bills G.F."/>
            <person name="Liu X."/>
            <person name="An Z."/>
        </authorList>
    </citation>
    <scope>NUCLEOTIDE SEQUENCE [LARGE SCALE GENOMIC DNA]</scope>
    <source>
        <strain evidence="5">ATCC 20868 / MF5171</strain>
    </source>
</reference>
<proteinExistence type="predicted"/>
<feature type="compositionally biased region" description="Low complexity" evidence="3">
    <location>
        <begin position="145"/>
        <end position="162"/>
    </location>
</feature>
<keyword evidence="1" id="KW-0880">Kelch repeat</keyword>
<evidence type="ECO:0000256" key="1">
    <source>
        <dbReference type="ARBA" id="ARBA00022441"/>
    </source>
</evidence>
<accession>S3EB51</accession>
<evidence type="ECO:0000256" key="3">
    <source>
        <dbReference type="SAM" id="MobiDB-lite"/>
    </source>
</evidence>
<feature type="compositionally biased region" description="Polar residues" evidence="3">
    <location>
        <begin position="748"/>
        <end position="757"/>
    </location>
</feature>
<dbReference type="SUPFAM" id="SSF117281">
    <property type="entry name" value="Kelch motif"/>
    <property type="match status" value="1"/>
</dbReference>
<dbReference type="InterPro" id="IPR011333">
    <property type="entry name" value="SKP1/BTB/POZ_sf"/>
</dbReference>
<dbReference type="GO" id="GO:0005739">
    <property type="term" value="C:mitochondrion"/>
    <property type="evidence" value="ECO:0007669"/>
    <property type="project" value="TreeGrafter"/>
</dbReference>
<evidence type="ECO:0000313" key="5">
    <source>
        <dbReference type="Proteomes" id="UP000016922"/>
    </source>
</evidence>
<feature type="compositionally biased region" description="Pro residues" evidence="3">
    <location>
        <begin position="107"/>
        <end position="123"/>
    </location>
</feature>
<dbReference type="OrthoDB" id="10001928at2759"/>
<feature type="region of interest" description="Disordered" evidence="3">
    <location>
        <begin position="937"/>
        <end position="987"/>
    </location>
</feature>
<dbReference type="eggNOG" id="KOG0379">
    <property type="taxonomic scope" value="Eukaryota"/>
</dbReference>
<dbReference type="GeneID" id="19470284"/>
<keyword evidence="5" id="KW-1185">Reference proteome</keyword>
<dbReference type="GO" id="GO:0045454">
    <property type="term" value="P:cell redox homeostasis"/>
    <property type="evidence" value="ECO:0007669"/>
    <property type="project" value="TreeGrafter"/>
</dbReference>
<dbReference type="STRING" id="1116229.S3EB51"/>
<dbReference type="GO" id="GO:0005829">
    <property type="term" value="C:cytosol"/>
    <property type="evidence" value="ECO:0007669"/>
    <property type="project" value="TreeGrafter"/>
</dbReference>
<dbReference type="AlphaFoldDB" id="S3EB51"/>
<keyword evidence="2" id="KW-0677">Repeat</keyword>
<evidence type="ECO:0000256" key="2">
    <source>
        <dbReference type="ARBA" id="ARBA00022737"/>
    </source>
</evidence>
<feature type="compositionally biased region" description="Low complexity" evidence="3">
    <location>
        <begin position="962"/>
        <end position="979"/>
    </location>
</feature>
<name>S3EB51_GLAL2</name>
<dbReference type="FunFam" id="3.30.710.10:FF:000142">
    <property type="entry name" value="Regulatory protein ral2, variant"/>
    <property type="match status" value="1"/>
</dbReference>
<dbReference type="PANTHER" id="PTHR43503">
    <property type="entry name" value="MCG48959-RELATED"/>
    <property type="match status" value="1"/>
</dbReference>
<feature type="region of interest" description="Disordered" evidence="3">
    <location>
        <begin position="1022"/>
        <end position="1043"/>
    </location>
</feature>
<dbReference type="Gene3D" id="2.120.10.80">
    <property type="entry name" value="Kelch-type beta propeller"/>
    <property type="match status" value="1"/>
</dbReference>
<dbReference type="Proteomes" id="UP000016922">
    <property type="component" value="Unassembled WGS sequence"/>
</dbReference>
<dbReference type="RefSeq" id="XP_008077622.1">
    <property type="nucleotide sequence ID" value="XM_008079431.1"/>
</dbReference>
<feature type="region of interest" description="Disordered" evidence="3">
    <location>
        <begin position="730"/>
        <end position="797"/>
    </location>
</feature>
<protein>
    <submittedName>
        <fullName evidence="4">Kelch motif</fullName>
    </submittedName>
</protein>
<sequence length="1043" mass="110524">MADKLTLQAPGALETPSRFSNPSDSANEDEPPPSPERGDFLSGVRRGIKKWGSVSGNRARPPTTQLGETSLPTLSEPASAAADTETNLRVSRKHERRTSSLNREKPLPAPPQSPPLAEEPPPQNIFSPPDTPKAPTTMSRQGAAGSRTSTMDSSTSGSQSYGGAFGSNQSNGTGPARQVGEDDSKDTTTPRSNGPPSAGPSPAQPRSAGGQTIGTPGTTPATHLSGLMCNVHRTTGREPHPLVGATTTILGDKLYVFGGRILSRTRPALTSDLYELDLIRRHWTKLDVSGNIPPPRYFHSVCPLGDTKLVCYGGMSPAPVQGQAAVVATQSAQEAQPEVVVMSDIYIYDAPTKVWSYIPTQENETPQGRYAHCATILPSSATFSSVNAPNSALHHNPAGANPNSGTIGVNIDGSGGAEMVVVGGQDSANHYIEQISVFNLRSLKWTSTQQLGKSCGAYRSVVAPLPSSVSTRLGKSSPKPDSSNFNQDVREAGSSMLIYSNYNFLDVKLELQIRSPDGTLAEKPMHGTFSPPGLRFPNGGIIDTNFVVSGTYLTSSKQEYALWALDLRTLTWSRIDAGGNVFSQGSWNRGVLWGRRNTFVILGNRKRSLVEDYNHRRINFSNVCMVELEAFGLYDNPRKGAPMSGFVSASAPFTAPSLSLSLKVGWTAGGRPLSRAAEELGQSALGLKELADMDILCVGGERIPVNSRIVARRWGPYFVQLLREGAATQDGNDAATVRPDPMLRHNPSRNSSVTITPSLGASSNMSSSSTLINSSTQGTNSNHQSIDPSSLAIPPDTISLPPTSRPRTLYLPHTHLTLQSLLHYLYTSSLPHSSSPLCTPQILCSLLQLARPYKIDGLLEAVVERLHGVLDSRNAAAVFNASAMAAGGGRSTSSSSAFGENWLSSEFADVPGAPGQGPPILQLGSLGTDMSLRSQQPLRINTSVGNLNTGAGGRRKDDEESLSATSSAASDVSGSDVSGMTNDIDARNDANGKEIWKGDISAVIGLQKRGLRGLMEGRRLRERGGSVPSVTSGPRVGLGIGAN</sequence>
<dbReference type="PANTHER" id="PTHR43503:SF2">
    <property type="entry name" value="NEGATIVE REGULATOR OF SPORULATION MDS3-RELATED"/>
    <property type="match status" value="1"/>
</dbReference>
<feature type="compositionally biased region" description="Polar residues" evidence="3">
    <location>
        <begin position="62"/>
        <end position="73"/>
    </location>
</feature>
<dbReference type="HOGENOM" id="CLU_005349_0_1_1"/>